<proteinExistence type="inferred from homology"/>
<evidence type="ECO:0000256" key="1">
    <source>
        <dbReference type="ARBA" id="ARBA00022438"/>
    </source>
</evidence>
<comment type="similarity">
    <text evidence="4">Belongs to the ACTMAP family.</text>
</comment>
<dbReference type="GO" id="GO:0004177">
    <property type="term" value="F:aminopeptidase activity"/>
    <property type="evidence" value="ECO:0007669"/>
    <property type="project" value="UniProtKB-KW"/>
</dbReference>
<dbReference type="GO" id="GO:0006508">
    <property type="term" value="P:proteolysis"/>
    <property type="evidence" value="ECO:0007669"/>
    <property type="project" value="UniProtKB-KW"/>
</dbReference>
<sequence>MDFDWAKQFPEVYKICTLFQLIEVSNPVKYSYKSLSGFLQDGPQCGLVALAICIGPPGAELIKNLYESAKLQNFTYNGEMFSADFLANLAKQHLPCNTNVEVYNGDLDDERIKEFLLDGGIILVPYDTNKDNSPGLHRGHKAHWATVSGGIETDEDFFVLARHGKARNVAVWKLSDLAKSNGQLLEFSPDRKLHDMEYKLPEGGICGPAGLNKRCVLIKL</sequence>
<protein>
    <recommendedName>
        <fullName evidence="5">Actin maturation protease</fullName>
    </recommendedName>
    <alternativeName>
        <fullName evidence="6">Actin aminopeptidase ACTMAP</fullName>
    </alternativeName>
</protein>
<gene>
    <name evidence="8" type="ORF">NQ318_003955</name>
</gene>
<evidence type="ECO:0000256" key="4">
    <source>
        <dbReference type="ARBA" id="ARBA00034725"/>
    </source>
</evidence>
<comment type="caution">
    <text evidence="8">The sequence shown here is derived from an EMBL/GenBank/DDBJ whole genome shotgun (WGS) entry which is preliminary data.</text>
</comment>
<dbReference type="PANTHER" id="PTHR28631">
    <property type="entry name" value="UPF0692 PROTEIN C19ORF54"/>
    <property type="match status" value="1"/>
</dbReference>
<name>A0AAV8ZA91_9CUCU</name>
<dbReference type="Proteomes" id="UP001162162">
    <property type="component" value="Unassembled WGS sequence"/>
</dbReference>
<evidence type="ECO:0000256" key="3">
    <source>
        <dbReference type="ARBA" id="ARBA00022801"/>
    </source>
</evidence>
<comment type="catalytic activity">
    <reaction evidence="7">
        <text>N-terminal N(alpha)-acetyl-L-cysteinyl-L-aspartyl-[protein] + H2O = N-terminal L-aspartyl-[protein] + N-acetyl-L-cysteine</text>
        <dbReference type="Rhea" id="RHEA:74579"/>
        <dbReference type="Rhea" id="RHEA-COMP:12669"/>
        <dbReference type="Rhea" id="RHEA-COMP:18395"/>
        <dbReference type="ChEBI" id="CHEBI:15377"/>
        <dbReference type="ChEBI" id="CHEBI:64720"/>
        <dbReference type="ChEBI" id="CHEBI:78236"/>
        <dbReference type="ChEBI" id="CHEBI:193599"/>
    </reaction>
    <physiologicalReaction direction="left-to-right" evidence="7">
        <dbReference type="Rhea" id="RHEA:74580"/>
    </physiologicalReaction>
</comment>
<keyword evidence="3" id="KW-0378">Hydrolase</keyword>
<dbReference type="AlphaFoldDB" id="A0AAV8ZA91"/>
<evidence type="ECO:0000256" key="6">
    <source>
        <dbReference type="ARBA" id="ARBA00034908"/>
    </source>
</evidence>
<evidence type="ECO:0000256" key="7">
    <source>
        <dbReference type="ARBA" id="ARBA00049041"/>
    </source>
</evidence>
<dbReference type="PANTHER" id="PTHR28631:SF1">
    <property type="entry name" value="ACTIN MATURATION PROTEASE"/>
    <property type="match status" value="1"/>
</dbReference>
<dbReference type="InterPro" id="IPR040043">
    <property type="entry name" value="ACTMAP"/>
</dbReference>
<accession>A0AAV8ZA91</accession>
<keyword evidence="1" id="KW-0031">Aminopeptidase</keyword>
<dbReference type="EMBL" id="JAPWTK010000009">
    <property type="protein sequence ID" value="KAJ8960230.1"/>
    <property type="molecule type" value="Genomic_DNA"/>
</dbReference>
<reference evidence="8" key="1">
    <citation type="journal article" date="2023" name="Insect Mol. Biol.">
        <title>Genome sequencing provides insights into the evolution of gene families encoding plant cell wall-degrading enzymes in longhorned beetles.</title>
        <authorList>
            <person name="Shin N.R."/>
            <person name="Okamura Y."/>
            <person name="Kirsch R."/>
            <person name="Pauchet Y."/>
        </authorList>
    </citation>
    <scope>NUCLEOTIDE SEQUENCE</scope>
    <source>
        <strain evidence="8">AMC_N1</strain>
    </source>
</reference>
<evidence type="ECO:0000256" key="2">
    <source>
        <dbReference type="ARBA" id="ARBA00022670"/>
    </source>
</evidence>
<evidence type="ECO:0000313" key="9">
    <source>
        <dbReference type="Proteomes" id="UP001162162"/>
    </source>
</evidence>
<evidence type="ECO:0000313" key="8">
    <source>
        <dbReference type="EMBL" id="KAJ8960230.1"/>
    </source>
</evidence>
<keyword evidence="9" id="KW-1185">Reference proteome</keyword>
<organism evidence="8 9">
    <name type="scientific">Aromia moschata</name>
    <dbReference type="NCBI Taxonomy" id="1265417"/>
    <lineage>
        <taxon>Eukaryota</taxon>
        <taxon>Metazoa</taxon>
        <taxon>Ecdysozoa</taxon>
        <taxon>Arthropoda</taxon>
        <taxon>Hexapoda</taxon>
        <taxon>Insecta</taxon>
        <taxon>Pterygota</taxon>
        <taxon>Neoptera</taxon>
        <taxon>Endopterygota</taxon>
        <taxon>Coleoptera</taxon>
        <taxon>Polyphaga</taxon>
        <taxon>Cucujiformia</taxon>
        <taxon>Chrysomeloidea</taxon>
        <taxon>Cerambycidae</taxon>
        <taxon>Cerambycinae</taxon>
        <taxon>Callichromatini</taxon>
        <taxon>Aromia</taxon>
    </lineage>
</organism>
<evidence type="ECO:0000256" key="5">
    <source>
        <dbReference type="ARBA" id="ARBA00034848"/>
    </source>
</evidence>
<dbReference type="Pfam" id="PF21646">
    <property type="entry name" value="ACTMAP-like_C"/>
    <property type="match status" value="1"/>
</dbReference>
<keyword evidence="2" id="KW-0645">Protease</keyword>